<protein>
    <recommendedName>
        <fullName evidence="3">GLPGLI family protein</fullName>
    </recommendedName>
</protein>
<evidence type="ECO:0000313" key="2">
    <source>
        <dbReference type="Proteomes" id="UP001500298"/>
    </source>
</evidence>
<dbReference type="RefSeq" id="WP_345374726.1">
    <property type="nucleotide sequence ID" value="NZ_BAABJX010000062.1"/>
</dbReference>
<gene>
    <name evidence="1" type="ORF">GCM10023331_37940</name>
</gene>
<proteinExistence type="predicted"/>
<name>A0ABP9DK14_9BACT</name>
<dbReference type="Proteomes" id="UP001500298">
    <property type="component" value="Unassembled WGS sequence"/>
</dbReference>
<evidence type="ECO:0000313" key="1">
    <source>
        <dbReference type="EMBL" id="GAA4849657.1"/>
    </source>
</evidence>
<comment type="caution">
    <text evidence="1">The sequence shown here is derived from an EMBL/GenBank/DDBJ whole genome shotgun (WGS) entry which is preliminary data.</text>
</comment>
<dbReference type="EMBL" id="BAABJX010000062">
    <property type="protein sequence ID" value="GAA4849657.1"/>
    <property type="molecule type" value="Genomic_DNA"/>
</dbReference>
<accession>A0ABP9DK14</accession>
<sequence length="272" mass="32202">MKKLTLLLLLVMPYTVLFAQKNSFYNRKKLPYVRNPQKIDMEEIDERPEDTRDTINYLYGTWEEGAAVLYNGDTLQELPSRFDLSWQQLTQRKEVAVGRTDSLVQKDTLYRTVDFRKIKSFYLDIETQEGFYERKHYVNGYAYRLEGVPVVGIFEVIEGGAYQLLAKIELKTVEPYVDQSNFNRRRRDPVPWREDEPLTRTRVRNYTLFISDPEGNIKKLGVGRRKLLPFFGELTEEVGIYIKKEKLSVRKKEDMINVIGFCNRIYSSFTHY</sequence>
<evidence type="ECO:0008006" key="3">
    <source>
        <dbReference type="Google" id="ProtNLM"/>
    </source>
</evidence>
<reference evidence="2" key="1">
    <citation type="journal article" date="2019" name="Int. J. Syst. Evol. Microbiol.">
        <title>The Global Catalogue of Microorganisms (GCM) 10K type strain sequencing project: providing services to taxonomists for standard genome sequencing and annotation.</title>
        <authorList>
            <consortium name="The Broad Institute Genomics Platform"/>
            <consortium name="The Broad Institute Genome Sequencing Center for Infectious Disease"/>
            <person name="Wu L."/>
            <person name="Ma J."/>
        </authorList>
    </citation>
    <scope>NUCLEOTIDE SEQUENCE [LARGE SCALE GENOMIC DNA]</scope>
    <source>
        <strain evidence="2">JCM 18326</strain>
    </source>
</reference>
<organism evidence="1 2">
    <name type="scientific">Algivirga pacifica</name>
    <dbReference type="NCBI Taxonomy" id="1162670"/>
    <lineage>
        <taxon>Bacteria</taxon>
        <taxon>Pseudomonadati</taxon>
        <taxon>Bacteroidota</taxon>
        <taxon>Cytophagia</taxon>
        <taxon>Cytophagales</taxon>
        <taxon>Flammeovirgaceae</taxon>
        <taxon>Algivirga</taxon>
    </lineage>
</organism>
<keyword evidence="2" id="KW-1185">Reference proteome</keyword>